<dbReference type="Proteomes" id="UP000001401">
    <property type="component" value="Chromosome"/>
</dbReference>
<name>E6TVD9_EVAC2</name>
<keyword evidence="2" id="KW-1185">Reference proteome</keyword>
<accession>E6TVD9</accession>
<organism evidence="1 2">
    <name type="scientific">Evansella cellulosilytica (strain ATCC 21833 / DSM 2522 / FERM P-1141 / JCM 9156 / N-4)</name>
    <name type="common">Bacillus cellulosilyticus</name>
    <dbReference type="NCBI Taxonomy" id="649639"/>
    <lineage>
        <taxon>Bacteria</taxon>
        <taxon>Bacillati</taxon>
        <taxon>Bacillota</taxon>
        <taxon>Bacilli</taxon>
        <taxon>Bacillales</taxon>
        <taxon>Bacillaceae</taxon>
        <taxon>Evansella</taxon>
    </lineage>
</organism>
<reference evidence="1" key="1">
    <citation type="submission" date="2010-12" db="EMBL/GenBank/DDBJ databases">
        <title>Complete sequence of Bacillus cellulosilyticus DSM 2522.</title>
        <authorList>
            <consortium name="US DOE Joint Genome Institute"/>
            <person name="Lucas S."/>
            <person name="Copeland A."/>
            <person name="Lapidus A."/>
            <person name="Cheng J.-F."/>
            <person name="Bruce D."/>
            <person name="Goodwin L."/>
            <person name="Pitluck S."/>
            <person name="Chertkov O."/>
            <person name="Detter J.C."/>
            <person name="Han C."/>
            <person name="Tapia R."/>
            <person name="Land M."/>
            <person name="Hauser L."/>
            <person name="Jeffries C."/>
            <person name="Kyrpides N."/>
            <person name="Ivanova N."/>
            <person name="Mikhailova N."/>
            <person name="Brumm P."/>
            <person name="Mead D."/>
            <person name="Woyke T."/>
        </authorList>
    </citation>
    <scope>NUCLEOTIDE SEQUENCE [LARGE SCALE GENOMIC DNA]</scope>
    <source>
        <strain evidence="1">DSM 2522</strain>
    </source>
</reference>
<dbReference type="PIRSF" id="PIRSF033634">
    <property type="entry name" value="UCP033634"/>
    <property type="match status" value="1"/>
</dbReference>
<protein>
    <recommendedName>
        <fullName evidence="3">Alpha/beta hydrolase</fullName>
    </recommendedName>
</protein>
<dbReference type="OrthoDB" id="1908495at2"/>
<sequence length="214" mass="24362">MNILKKTVLTKERPNGISYTHIEAGASKVCFMFSGVGYKYDHPLFYFATMTMLNNKIDVVQVHYNYDEDLLRKPIYNIAEAMISDIDPVIKDVFHTNKYDQSIFLGKSLGTIPLSTHIIRRKAYLNSKMIVLTPLIKSDEVFTGLHDSSHSHLLVIGDNDPHYLPNKLNELERENMIIEVVKGGDHALNVGEFDVQQSLSSCAVIMEKIDRFVK</sequence>
<dbReference type="STRING" id="649639.Bcell_2701"/>
<dbReference type="HOGENOM" id="CLU_111932_1_0_9"/>
<proteinExistence type="predicted"/>
<dbReference type="ESTHER" id="baccj-e6tvd9">
    <property type="family name" value="UCP033634"/>
</dbReference>
<evidence type="ECO:0008006" key="3">
    <source>
        <dbReference type="Google" id="ProtNLM"/>
    </source>
</evidence>
<evidence type="ECO:0000313" key="1">
    <source>
        <dbReference type="EMBL" id="ADU30956.1"/>
    </source>
</evidence>
<dbReference type="RefSeq" id="WP_013489289.1">
    <property type="nucleotide sequence ID" value="NC_014829.1"/>
</dbReference>
<dbReference type="AlphaFoldDB" id="E6TVD9"/>
<evidence type="ECO:0000313" key="2">
    <source>
        <dbReference type="Proteomes" id="UP000001401"/>
    </source>
</evidence>
<gene>
    <name evidence="1" type="ordered locus">Bcell_2701</name>
</gene>
<dbReference type="eggNOG" id="COG1073">
    <property type="taxonomic scope" value="Bacteria"/>
</dbReference>
<dbReference type="KEGG" id="bco:Bcell_2701"/>
<dbReference type="EMBL" id="CP002394">
    <property type="protein sequence ID" value="ADU30956.1"/>
    <property type="molecule type" value="Genomic_DNA"/>
</dbReference>
<dbReference type="InterPro" id="IPR017018">
    <property type="entry name" value="UCP033634"/>
</dbReference>